<feature type="compositionally biased region" description="Gly residues" evidence="3">
    <location>
        <begin position="1"/>
        <end position="16"/>
    </location>
</feature>
<evidence type="ECO:0000256" key="1">
    <source>
        <dbReference type="ARBA" id="ARBA00022729"/>
    </source>
</evidence>
<dbReference type="SMART" id="SM00560">
    <property type="entry name" value="LamGL"/>
    <property type="match status" value="2"/>
</dbReference>
<feature type="domain" description="LamG-like jellyroll fold" evidence="4">
    <location>
        <begin position="306"/>
        <end position="445"/>
    </location>
</feature>
<sequence>GDTTEGGGGGGGGSGKVTGTNTSAVDGSDGTAGGAGGAAANNTDPDYSGSSGDGGAGGNAANGTNGNDGLVVIVPSGGGRAERSVGRVGQALFFDGAASSTVGNVASGIKSISFWIKADDTTSRGIMAFNNSARIELDGSGNIATAGFTNAKIYINSVENSALPNTGWHNIVVTDSTGINASNVKFATTSNPFIGKLDEVRFYNEVLSAEEIKRLYKIGGTLTINKSSFTGSLADGLVGFWSFDSPDMAGNVAYDRSGQGNNGTLTNGPVRTMGKVGQALDFDGRGPTVGGYIAVPDNSLWNFGNNDFSITFWAKFDDLSGTSGNTGVRDLIGQSNGGGTEDKWMIGYNFPATNQISLHMNGSTIKNITANWAASTNKWYHIVFTRQSNIWKFYIDKDSISSETYADAVPDSTSTLKIGTDGELWRYHDGQIDDVRIYNRALSAEEIKRLYNIGGTFKINSSAGSGSLENGLVGHWTFDGPDMSGNTAYDKSGQGNNGTLTNGPIRTIGKIGQALEFDGSSSYVGLTSDTGTFSAFTVSLWAKRSGAGVNWPRLFLSTRVNKSITIAEHGTVAGGLLFRLTKSAAYTDMTTSAGALTNNWRLLTFTWDGNTMRIYIDGQATSTPVSFTGPIDSVVAEQLPVIGGETADHEGIGNASWFNGSIDEVRVYNKALSGDEIKRLYEMGR</sequence>
<feature type="non-terminal residue" evidence="5">
    <location>
        <position position="1"/>
    </location>
</feature>
<protein>
    <recommendedName>
        <fullName evidence="4">LamG-like jellyroll fold domain-containing protein</fullName>
    </recommendedName>
</protein>
<evidence type="ECO:0000256" key="3">
    <source>
        <dbReference type="SAM" id="MobiDB-lite"/>
    </source>
</evidence>
<dbReference type="PANTHER" id="PTHR42535">
    <property type="entry name" value="OOKINETE PROTEIN, PUTATIVE-RELATED"/>
    <property type="match status" value="1"/>
</dbReference>
<evidence type="ECO:0000313" key="6">
    <source>
        <dbReference type="Proteomes" id="UP000178684"/>
    </source>
</evidence>
<evidence type="ECO:0000313" key="5">
    <source>
        <dbReference type="EMBL" id="OGF82169.1"/>
    </source>
</evidence>
<reference evidence="5 6" key="1">
    <citation type="journal article" date="2016" name="Nat. Commun.">
        <title>Thousands of microbial genomes shed light on interconnected biogeochemical processes in an aquifer system.</title>
        <authorList>
            <person name="Anantharaman K."/>
            <person name="Brown C.T."/>
            <person name="Hug L.A."/>
            <person name="Sharon I."/>
            <person name="Castelle C.J."/>
            <person name="Probst A.J."/>
            <person name="Thomas B.C."/>
            <person name="Singh A."/>
            <person name="Wilkins M.J."/>
            <person name="Karaoz U."/>
            <person name="Brodie E.L."/>
            <person name="Williams K.H."/>
            <person name="Hubbard S.S."/>
            <person name="Banfield J.F."/>
        </authorList>
    </citation>
    <scope>NUCLEOTIDE SEQUENCE [LARGE SCALE GENOMIC DNA]</scope>
</reference>
<comment type="caution">
    <text evidence="5">The sequence shown here is derived from an EMBL/GenBank/DDBJ whole genome shotgun (WGS) entry which is preliminary data.</text>
</comment>
<dbReference type="AlphaFoldDB" id="A0A1F5X2P8"/>
<keyword evidence="1" id="KW-0732">Signal</keyword>
<feature type="compositionally biased region" description="Low complexity" evidence="3">
    <location>
        <begin position="17"/>
        <end position="29"/>
    </location>
</feature>
<accession>A0A1F5X2P8</accession>
<feature type="domain" description="LamG-like jellyroll fold" evidence="4">
    <location>
        <begin position="534"/>
        <end position="675"/>
    </location>
</feature>
<dbReference type="SUPFAM" id="SSF49899">
    <property type="entry name" value="Concanavalin A-like lectins/glucanases"/>
    <property type="match status" value="3"/>
</dbReference>
<dbReference type="Gene3D" id="2.60.120.200">
    <property type="match status" value="4"/>
</dbReference>
<organism evidence="5 6">
    <name type="scientific">Candidatus Giovannonibacteria bacterium RIFCSPLOWO2_01_FULL_46_13</name>
    <dbReference type="NCBI Taxonomy" id="1798352"/>
    <lineage>
        <taxon>Bacteria</taxon>
        <taxon>Candidatus Giovannoniibacteriota</taxon>
    </lineage>
</organism>
<proteinExistence type="predicted"/>
<dbReference type="InterPro" id="IPR013320">
    <property type="entry name" value="ConA-like_dom_sf"/>
</dbReference>
<evidence type="ECO:0000256" key="2">
    <source>
        <dbReference type="ARBA" id="ARBA00023157"/>
    </source>
</evidence>
<gene>
    <name evidence="5" type="ORF">A3B18_01830</name>
</gene>
<dbReference type="EMBL" id="MFIE01000029">
    <property type="protein sequence ID" value="OGF82169.1"/>
    <property type="molecule type" value="Genomic_DNA"/>
</dbReference>
<feature type="region of interest" description="Disordered" evidence="3">
    <location>
        <begin position="1"/>
        <end position="66"/>
    </location>
</feature>
<dbReference type="Proteomes" id="UP000178684">
    <property type="component" value="Unassembled WGS sequence"/>
</dbReference>
<feature type="compositionally biased region" description="Gly residues" evidence="3">
    <location>
        <begin position="51"/>
        <end position="60"/>
    </location>
</feature>
<keyword evidence="2" id="KW-1015">Disulfide bond</keyword>
<dbReference type="Pfam" id="PF13385">
    <property type="entry name" value="Laminin_G_3"/>
    <property type="match status" value="2"/>
</dbReference>
<evidence type="ECO:0000259" key="4">
    <source>
        <dbReference type="SMART" id="SM00560"/>
    </source>
</evidence>
<dbReference type="PANTHER" id="PTHR42535:SF2">
    <property type="entry name" value="CHROMOSOME UNDETERMINED SCAFFOLD_146, WHOLE GENOME SHOTGUN SEQUENCE"/>
    <property type="match status" value="1"/>
</dbReference>
<name>A0A1F5X2P8_9BACT</name>
<dbReference type="InterPro" id="IPR006558">
    <property type="entry name" value="LamG-like"/>
</dbReference>